<proteinExistence type="inferred from homology"/>
<keyword evidence="2" id="KW-0677">Repeat</keyword>
<evidence type="ECO:0000259" key="4">
    <source>
        <dbReference type="Pfam" id="PF08623"/>
    </source>
</evidence>
<dbReference type="PANTHER" id="PTHR12696">
    <property type="entry name" value="TIP120"/>
    <property type="match status" value="1"/>
</dbReference>
<dbReference type="InterPro" id="IPR039852">
    <property type="entry name" value="CAND1/CAND2"/>
</dbReference>
<protein>
    <submittedName>
        <fullName evidence="5">CAND1/TIP120 protein</fullName>
    </submittedName>
</protein>
<accession>B6K3Z6</accession>
<dbReference type="Proteomes" id="UP000001744">
    <property type="component" value="Unassembled WGS sequence"/>
</dbReference>
<evidence type="ECO:0000313" key="7">
    <source>
        <dbReference type="Proteomes" id="UP000001744"/>
    </source>
</evidence>
<evidence type="ECO:0000313" key="5">
    <source>
        <dbReference type="EMBL" id="EEB08203.1"/>
    </source>
</evidence>
<dbReference type="OrthoDB" id="6260732at2759"/>
<evidence type="ECO:0000256" key="2">
    <source>
        <dbReference type="ARBA" id="ARBA00022737"/>
    </source>
</evidence>
<name>B6K3Z6_SCHJY</name>
<dbReference type="GO" id="GO:0010265">
    <property type="term" value="P:SCF complex assembly"/>
    <property type="evidence" value="ECO:0000318"/>
    <property type="project" value="GO_Central"/>
</dbReference>
<evidence type="ECO:0000256" key="3">
    <source>
        <dbReference type="ARBA" id="ARBA00022786"/>
    </source>
</evidence>
<organism evidence="5 7">
    <name type="scientific">Schizosaccharomyces japonicus (strain yFS275 / FY16936)</name>
    <name type="common">Fission yeast</name>
    <dbReference type="NCBI Taxonomy" id="402676"/>
    <lineage>
        <taxon>Eukaryota</taxon>
        <taxon>Fungi</taxon>
        <taxon>Dikarya</taxon>
        <taxon>Ascomycota</taxon>
        <taxon>Taphrinomycotina</taxon>
        <taxon>Schizosaccharomycetes</taxon>
        <taxon>Schizosaccharomycetales</taxon>
        <taxon>Schizosaccharomycetaceae</taxon>
        <taxon>Schizosaccharomyces</taxon>
    </lineage>
</organism>
<dbReference type="InterPro" id="IPR011989">
    <property type="entry name" value="ARM-like"/>
</dbReference>
<dbReference type="OMA" id="WKLRAKA"/>
<evidence type="ECO:0000313" key="6">
    <source>
        <dbReference type="JaponicusDB" id="SJAG_05297"/>
    </source>
</evidence>
<dbReference type="RefSeq" id="XP_002174496.1">
    <property type="nucleotide sequence ID" value="XM_002174460.2"/>
</dbReference>
<gene>
    <name evidence="6" type="primary">knd1</name>
    <name evidence="5" type="ORF">SJAG_05297</name>
</gene>
<dbReference type="Pfam" id="PF08623">
    <property type="entry name" value="TIP120"/>
    <property type="match status" value="1"/>
</dbReference>
<dbReference type="JaponicusDB" id="SJAG_05297">
    <property type="gene designation" value="knd1"/>
</dbReference>
<evidence type="ECO:0000256" key="1">
    <source>
        <dbReference type="ARBA" id="ARBA00007657"/>
    </source>
</evidence>
<keyword evidence="7" id="KW-1185">Reference proteome</keyword>
<dbReference type="InterPro" id="IPR013932">
    <property type="entry name" value="TATA-bd_TIP120"/>
</dbReference>
<dbReference type="InterPro" id="IPR016024">
    <property type="entry name" value="ARM-type_fold"/>
</dbReference>
<keyword evidence="3" id="KW-0833">Ubl conjugation pathway</keyword>
<dbReference type="STRING" id="402676.B6K3Z6"/>
<dbReference type="GO" id="GO:0016567">
    <property type="term" value="P:protein ubiquitination"/>
    <property type="evidence" value="ECO:0000318"/>
    <property type="project" value="GO_Central"/>
</dbReference>
<dbReference type="GO" id="GO:0005634">
    <property type="term" value="C:nucleus"/>
    <property type="evidence" value="ECO:0000318"/>
    <property type="project" value="GO_Central"/>
</dbReference>
<dbReference type="AlphaFoldDB" id="B6K3Z6"/>
<comment type="similarity">
    <text evidence="1">Belongs to the CAND family.</text>
</comment>
<dbReference type="GeneID" id="7052507"/>
<reference evidence="5 7" key="1">
    <citation type="journal article" date="2011" name="Science">
        <title>Comparative functional genomics of the fission yeasts.</title>
        <authorList>
            <person name="Rhind N."/>
            <person name="Chen Z."/>
            <person name="Yassour M."/>
            <person name="Thompson D.A."/>
            <person name="Haas B.J."/>
            <person name="Habib N."/>
            <person name="Wapinski I."/>
            <person name="Roy S."/>
            <person name="Lin M.F."/>
            <person name="Heiman D.I."/>
            <person name="Young S.K."/>
            <person name="Furuya K."/>
            <person name="Guo Y."/>
            <person name="Pidoux A."/>
            <person name="Chen H.M."/>
            <person name="Robbertse B."/>
            <person name="Goldberg J.M."/>
            <person name="Aoki K."/>
            <person name="Bayne E.H."/>
            <person name="Berlin A.M."/>
            <person name="Desjardins C.A."/>
            <person name="Dobbs E."/>
            <person name="Dukaj L."/>
            <person name="Fan L."/>
            <person name="FitzGerald M.G."/>
            <person name="French C."/>
            <person name="Gujja S."/>
            <person name="Hansen K."/>
            <person name="Keifenheim D."/>
            <person name="Levin J.Z."/>
            <person name="Mosher R.A."/>
            <person name="Mueller C.A."/>
            <person name="Pfiffner J."/>
            <person name="Priest M."/>
            <person name="Russ C."/>
            <person name="Smialowska A."/>
            <person name="Swoboda P."/>
            <person name="Sykes S.M."/>
            <person name="Vaughn M."/>
            <person name="Vengrova S."/>
            <person name="Yoder R."/>
            <person name="Zeng Q."/>
            <person name="Allshire R."/>
            <person name="Baulcombe D."/>
            <person name="Birren B.W."/>
            <person name="Brown W."/>
            <person name="Ekwall K."/>
            <person name="Kellis M."/>
            <person name="Leatherwood J."/>
            <person name="Levin H."/>
            <person name="Margalit H."/>
            <person name="Martienssen R."/>
            <person name="Nieduszynski C.A."/>
            <person name="Spatafora J.W."/>
            <person name="Friedman N."/>
            <person name="Dalgaard J.Z."/>
            <person name="Baumann P."/>
            <person name="Niki H."/>
            <person name="Regev A."/>
            <person name="Nusbaum C."/>
        </authorList>
    </citation>
    <scope>NUCLEOTIDE SEQUENCE [LARGE SCALE GENOMIC DNA]</scope>
    <source>
        <strain evidence="7">yFS275 / FY16936</strain>
    </source>
</reference>
<dbReference type="VEuPathDB" id="FungiDB:SJAG_05297"/>
<dbReference type="eggNOG" id="KOG1824">
    <property type="taxonomic scope" value="Eukaryota"/>
</dbReference>
<dbReference type="SUPFAM" id="SSF48371">
    <property type="entry name" value="ARM repeat"/>
    <property type="match status" value="2"/>
</dbReference>
<sequence>MRRNVQFSEDLLDKLVHNPDKDLRYMALNDLSVVLEQGLVNLHNEQLSEKIIRALLSGLHDHSPEVQHVTLKTIKAFTSHATNIALFQLLNSLLSKESEHDFDKKLTAARAILKEEHLDCKLTSNEVSVLLKKALTILHSTKNDFGTLPILLDLLSDILKNNGLIFQKSDYSNLQEECFQSLLPLSNQAKPSIAKKCNTAISYLCLLGDEKYTSAILTKIKEVLLSTDRSSIVNYLNLLITICHVENLVDERTKAAMLFNQRLYTIVPLILGNEKELGDDVDVLELRFEALSLLLLQKLNPDINDRLPAIIQFVKMGISYDPCFLGDEELDEEQEGTFSDDEFDDMFYDEDDTSWKVRNSAFHCTRSLLCTFPEHCFLCIELLAPTQSKLLDRVEKVRAEALQTLGTFIRVIDNRTKTTVKTNGKRPHSASELDLLNSCLNAFTELMPQLSHSLTKLISLFVSETKLLSVQISTELISCFPQTIQKFTDAFAESACKQLERKTSDVTLVSALLKMLTLLVPDLKVSNPRMFSELISLIQDKLSSQSQVILTDTLDLLNVYIQAMDNSETSANVLYPIFQQLNDLLNSKLSHTIKSEVLKLLTFSVIKYCNYLSDELFNQCFVTMCQALQFEPLQSCILLSFTKLFGDESYKQRISPAQISNLFSLTRPIFMKKDNALVLLSLQLLITMSPLCNVLQPEEEQVVASVVVDAVSRSNEVAAACFQFFRLASVTVFHACSAALTQQVEKLLTLNDMSLSDDCLSNLKQVLIEKSADSFRKNLLSLLLPMKKECLIENSIAALVAIIVNCDHLHEVVKSYIQQVQSPKTSEQDRISCIAVLGHISIADFDVSFNEVFHLILSQCNSPSAVVVENAATVVGLLASQNNSYVIQLCQMLGQQQYEDKCLIHSLREAVNQKTMSDECCRELWSQLFPKLDSLLKTVDKTVLSEFFSVFSAKYPMLAFQQVSPLLHENHTSSKIVAAFILRGTFSNLEAKFLPAWKGAFDQMLPLLKLNPPLDLHYEIVYLVQNILRVRPELLRPHLEVLMEQLIEDTQINSKLVRNVQMGPFQHKVDDGLPLRHLTFEILFAMLDFSETRCWSTKVFDAVIVGLKDEQYIKLLSISILKRLLTLYPAELDSQMEQLLEPMNTVLQTKLKDTAYKQEIERHEELIQSILRLACFLQTHTSNDKIQVFCQQLEQGQYKLQYQQVQQTSK</sequence>
<dbReference type="HOGENOM" id="CLU_007157_0_0_1"/>
<feature type="domain" description="TATA-binding protein interacting (TIP20)" evidence="4">
    <location>
        <begin position="1034"/>
        <end position="1187"/>
    </location>
</feature>
<dbReference type="Gene3D" id="1.25.10.10">
    <property type="entry name" value="Leucine-rich Repeat Variant"/>
    <property type="match status" value="1"/>
</dbReference>
<dbReference type="EMBL" id="KE651167">
    <property type="protein sequence ID" value="EEB08203.1"/>
    <property type="molecule type" value="Genomic_DNA"/>
</dbReference>